<evidence type="ECO:0000313" key="6">
    <source>
        <dbReference type="EMBL" id="TLG01742.1"/>
    </source>
</evidence>
<dbReference type="PANTHER" id="PTHR46796:SF6">
    <property type="entry name" value="ARAC SUBFAMILY"/>
    <property type="match status" value="1"/>
</dbReference>
<dbReference type="Pfam" id="PF12833">
    <property type="entry name" value="HTH_18"/>
    <property type="match status" value="1"/>
</dbReference>
<comment type="caution">
    <text evidence="6">The sequence shown here is derived from an EMBL/GenBank/DDBJ whole genome shotgun (WGS) entry which is preliminary data.</text>
</comment>
<dbReference type="Gene3D" id="1.10.10.60">
    <property type="entry name" value="Homeodomain-like"/>
    <property type="match status" value="1"/>
</dbReference>
<sequence>MVRARQPTGCSICDTNARFASSRRGARMSDPTYHLDQLNTTEHPKADRLDHWMAYVTGHHGALSYSFSRASHDFVGASRTAQAGDYKLVEFTSHTASYRRTSRHLRTNDFGNRVSLIIPVTGTAVLEQSDAQITLTPGQLGVISMARPLMLTHTNNARIRMLTFPHDEINDTLERTAPIAGNQGRTALAAVSALTSTLATHRESVTSTEFLAITTRLTDLLAESLHEQHAPAATRIHRLADDARTYITNNAGHHWLTPDAVAHHLSCSKRTLERALHAAGTTPAKLIRDTRLDHAHQLLTDHRNRQTIHEIATMSGFLSIPAFNKAFRARYRVPPSHIRTSGGNADSASTDDPSKDRASSRFPE</sequence>
<evidence type="ECO:0000256" key="4">
    <source>
        <dbReference type="SAM" id="MobiDB-lite"/>
    </source>
</evidence>
<feature type="compositionally biased region" description="Polar residues" evidence="4">
    <location>
        <begin position="338"/>
        <end position="351"/>
    </location>
</feature>
<dbReference type="PROSITE" id="PS01124">
    <property type="entry name" value="HTH_ARAC_FAMILY_2"/>
    <property type="match status" value="1"/>
</dbReference>
<dbReference type="InterPro" id="IPR018062">
    <property type="entry name" value="HTH_AraC-typ_CS"/>
</dbReference>
<evidence type="ECO:0000259" key="5">
    <source>
        <dbReference type="PROSITE" id="PS01124"/>
    </source>
</evidence>
<keyword evidence="2" id="KW-0238">DNA-binding</keyword>
<feature type="compositionally biased region" description="Basic and acidic residues" evidence="4">
    <location>
        <begin position="352"/>
        <end position="364"/>
    </location>
</feature>
<accession>A0A5R8P901</accession>
<evidence type="ECO:0000256" key="2">
    <source>
        <dbReference type="ARBA" id="ARBA00023125"/>
    </source>
</evidence>
<dbReference type="GO" id="GO:0003700">
    <property type="term" value="F:DNA-binding transcription factor activity"/>
    <property type="evidence" value="ECO:0007669"/>
    <property type="project" value="InterPro"/>
</dbReference>
<dbReference type="Pfam" id="PF14525">
    <property type="entry name" value="AraC_binding_2"/>
    <property type="match status" value="1"/>
</dbReference>
<protein>
    <submittedName>
        <fullName evidence="6">Helix-turn-helix domain-containing protein</fullName>
    </submittedName>
</protein>
<dbReference type="InterPro" id="IPR018060">
    <property type="entry name" value="HTH_AraC"/>
</dbReference>
<dbReference type="SMART" id="SM00342">
    <property type="entry name" value="HTH_ARAC"/>
    <property type="match status" value="1"/>
</dbReference>
<keyword evidence="1" id="KW-0805">Transcription regulation</keyword>
<dbReference type="GO" id="GO:0043565">
    <property type="term" value="F:sequence-specific DNA binding"/>
    <property type="evidence" value="ECO:0007669"/>
    <property type="project" value="InterPro"/>
</dbReference>
<dbReference type="SUPFAM" id="SSF46689">
    <property type="entry name" value="Homeodomain-like"/>
    <property type="match status" value="1"/>
</dbReference>
<dbReference type="PANTHER" id="PTHR46796">
    <property type="entry name" value="HTH-TYPE TRANSCRIPTIONAL ACTIVATOR RHAS-RELATED"/>
    <property type="match status" value="1"/>
</dbReference>
<dbReference type="EMBL" id="VBUU01000029">
    <property type="protein sequence ID" value="TLG01742.1"/>
    <property type="molecule type" value="Genomic_DNA"/>
</dbReference>
<gene>
    <name evidence="6" type="ORF">FEK35_23045</name>
</gene>
<dbReference type="OrthoDB" id="9799345at2"/>
<dbReference type="InterPro" id="IPR050204">
    <property type="entry name" value="AraC_XylS_family_regulators"/>
</dbReference>
<organism evidence="6 7">
    <name type="scientific">Nocardia cyriacigeorgica</name>
    <dbReference type="NCBI Taxonomy" id="135487"/>
    <lineage>
        <taxon>Bacteria</taxon>
        <taxon>Bacillati</taxon>
        <taxon>Actinomycetota</taxon>
        <taxon>Actinomycetes</taxon>
        <taxon>Mycobacteriales</taxon>
        <taxon>Nocardiaceae</taxon>
        <taxon>Nocardia</taxon>
    </lineage>
</organism>
<dbReference type="AlphaFoldDB" id="A0A5R8P901"/>
<evidence type="ECO:0000313" key="7">
    <source>
        <dbReference type="Proteomes" id="UP000308349"/>
    </source>
</evidence>
<proteinExistence type="predicted"/>
<dbReference type="InterPro" id="IPR035418">
    <property type="entry name" value="AraC-bd_2"/>
</dbReference>
<feature type="region of interest" description="Disordered" evidence="4">
    <location>
        <begin position="335"/>
        <end position="364"/>
    </location>
</feature>
<keyword evidence="3" id="KW-0804">Transcription</keyword>
<evidence type="ECO:0000256" key="1">
    <source>
        <dbReference type="ARBA" id="ARBA00023015"/>
    </source>
</evidence>
<reference evidence="6 7" key="1">
    <citation type="submission" date="2019-05" db="EMBL/GenBank/DDBJ databases">
        <title>Genomes sequences of two Nocardia cyriacigeorgica environmental isolates, type strains Nocardia asteroides ATCC 19247 and Nocardia cyriacigeorgica DSM 44484.</title>
        <authorList>
            <person name="Vautrin F."/>
            <person name="Bergeron E."/>
            <person name="Dubost A."/>
            <person name="Abrouk D."/>
            <person name="Rodriguez Nava V."/>
            <person name="Pujic P."/>
        </authorList>
    </citation>
    <scope>NUCLEOTIDE SEQUENCE [LARGE SCALE GENOMIC DNA]</scope>
    <source>
        <strain evidence="6 7">EML 1456</strain>
    </source>
</reference>
<evidence type="ECO:0000256" key="3">
    <source>
        <dbReference type="ARBA" id="ARBA00023163"/>
    </source>
</evidence>
<feature type="domain" description="HTH araC/xylS-type" evidence="5">
    <location>
        <begin position="241"/>
        <end position="341"/>
    </location>
</feature>
<name>A0A5R8P901_9NOCA</name>
<dbReference type="InterPro" id="IPR009057">
    <property type="entry name" value="Homeodomain-like_sf"/>
</dbReference>
<dbReference type="Proteomes" id="UP000308349">
    <property type="component" value="Unassembled WGS sequence"/>
</dbReference>
<dbReference type="PROSITE" id="PS00041">
    <property type="entry name" value="HTH_ARAC_FAMILY_1"/>
    <property type="match status" value="1"/>
</dbReference>